<dbReference type="InterPro" id="IPR011990">
    <property type="entry name" value="TPR-like_helical_dom_sf"/>
</dbReference>
<dbReference type="PROSITE" id="PS50865">
    <property type="entry name" value="ZF_MYND_2"/>
    <property type="match status" value="1"/>
</dbReference>
<dbReference type="InterPro" id="IPR002893">
    <property type="entry name" value="Znf_MYND"/>
</dbReference>
<protein>
    <submittedName>
        <fullName evidence="7">Zinc finger MYND domain-containing protein 12-like isoform X1</fullName>
    </submittedName>
</protein>
<dbReference type="InParanoid" id="A0A6P8HYP7"/>
<dbReference type="GeneID" id="116296540"/>
<keyword evidence="6" id="KW-1185">Reference proteome</keyword>
<dbReference type="OrthoDB" id="3174329at2759"/>
<evidence type="ECO:0000256" key="2">
    <source>
        <dbReference type="ARBA" id="ARBA00022771"/>
    </source>
</evidence>
<dbReference type="GO" id="GO:0008270">
    <property type="term" value="F:zinc ion binding"/>
    <property type="evidence" value="ECO:0007669"/>
    <property type="project" value="UniProtKB-KW"/>
</dbReference>
<name>A0A6P8HYP7_ACTTE</name>
<accession>A0A6P8HYP7</accession>
<evidence type="ECO:0000313" key="7">
    <source>
        <dbReference type="RefSeq" id="XP_031560431.1"/>
    </source>
</evidence>
<feature type="domain" description="MYND-type" evidence="5">
    <location>
        <begin position="17"/>
        <end position="54"/>
    </location>
</feature>
<dbReference type="Proteomes" id="UP000515163">
    <property type="component" value="Unplaced"/>
</dbReference>
<sequence length="366" mass="41215">MNTINPLANPKGVKLCCELCQKPAFVQCTECRVTYYCGPEHQKADWLGIHEKICQLLMALRSPIPFLGSEEERQKRKHKQILRKQQMIDLCRTEGQKLLFEGKYDRAVPAALQSLKFSIDIYGLSSIELVPSYLILGEASIGLGKLSQAEEYLAQAEWTALKTPGCGDDIKSRLYRNLGLLNAANGDYTEALTYFADDIYHSSRKHGTDDIHTSGGYFHMANVFNRQNKLDIAFSLYNQVTDIWYEHLSRLVGQRTKTPAQPSGIGPAFKSGMPTDFEVLDEAQEAEAIQVIQAMLDIREQQSVQSPSVMYKIYFTVAMLHFVLGDMTKARDFGIKARTSCENIVSGDESLMKQIVEFLTSVEKSQ</sequence>
<evidence type="ECO:0000256" key="4">
    <source>
        <dbReference type="PROSITE-ProRule" id="PRU00134"/>
    </source>
</evidence>
<dbReference type="Gene3D" id="1.25.40.10">
    <property type="entry name" value="Tetratricopeptide repeat domain"/>
    <property type="match status" value="1"/>
</dbReference>
<dbReference type="Pfam" id="PF01753">
    <property type="entry name" value="zf-MYND"/>
    <property type="match status" value="1"/>
</dbReference>
<evidence type="ECO:0000256" key="3">
    <source>
        <dbReference type="ARBA" id="ARBA00022833"/>
    </source>
</evidence>
<dbReference type="SUPFAM" id="SSF144232">
    <property type="entry name" value="HIT/MYND zinc finger-like"/>
    <property type="match status" value="1"/>
</dbReference>
<evidence type="ECO:0000313" key="6">
    <source>
        <dbReference type="Proteomes" id="UP000515163"/>
    </source>
</evidence>
<dbReference type="InterPro" id="IPR053248">
    <property type="entry name" value="Zinc_finger_MYND_domain"/>
</dbReference>
<dbReference type="PANTHER" id="PTHR46533:SF1">
    <property type="entry name" value="ZINC FINGER MYND DOMAIN-CONTAINING PROTEIN 12"/>
    <property type="match status" value="1"/>
</dbReference>
<dbReference type="Gene3D" id="6.10.140.2220">
    <property type="match status" value="1"/>
</dbReference>
<dbReference type="FunCoup" id="A0A6P8HYP7">
    <property type="interactions" value="31"/>
</dbReference>
<evidence type="ECO:0000256" key="1">
    <source>
        <dbReference type="ARBA" id="ARBA00022723"/>
    </source>
</evidence>
<dbReference type="RefSeq" id="XP_031560431.1">
    <property type="nucleotide sequence ID" value="XM_031704571.1"/>
</dbReference>
<dbReference type="PANTHER" id="PTHR46533">
    <property type="entry name" value="ZINC FINGER MYND DOMAIN-CONTAINING PROTEIN 12"/>
    <property type="match status" value="1"/>
</dbReference>
<proteinExistence type="predicted"/>
<gene>
    <name evidence="7" type="primary">LOC116296540</name>
</gene>
<dbReference type="KEGG" id="aten:116296540"/>
<evidence type="ECO:0000259" key="5">
    <source>
        <dbReference type="PROSITE" id="PS50865"/>
    </source>
</evidence>
<keyword evidence="1" id="KW-0479">Metal-binding</keyword>
<organism evidence="6 7">
    <name type="scientific">Actinia tenebrosa</name>
    <name type="common">Australian red waratah sea anemone</name>
    <dbReference type="NCBI Taxonomy" id="6105"/>
    <lineage>
        <taxon>Eukaryota</taxon>
        <taxon>Metazoa</taxon>
        <taxon>Cnidaria</taxon>
        <taxon>Anthozoa</taxon>
        <taxon>Hexacorallia</taxon>
        <taxon>Actiniaria</taxon>
        <taxon>Actiniidae</taxon>
        <taxon>Actinia</taxon>
    </lineage>
</organism>
<reference evidence="7" key="1">
    <citation type="submission" date="2025-08" db="UniProtKB">
        <authorList>
            <consortium name="RefSeq"/>
        </authorList>
    </citation>
    <scope>IDENTIFICATION</scope>
    <source>
        <tissue evidence="7">Tentacle</tissue>
    </source>
</reference>
<keyword evidence="3" id="KW-0862">Zinc</keyword>
<keyword evidence="2 4" id="KW-0863">Zinc-finger</keyword>
<dbReference type="AlphaFoldDB" id="A0A6P8HYP7"/>
<dbReference type="SUPFAM" id="SSF48452">
    <property type="entry name" value="TPR-like"/>
    <property type="match status" value="1"/>
</dbReference>